<keyword evidence="7" id="KW-1185">Reference proteome</keyword>
<evidence type="ECO:0000256" key="3">
    <source>
        <dbReference type="SAM" id="MobiDB-lite"/>
    </source>
</evidence>
<dbReference type="InterPro" id="IPR052462">
    <property type="entry name" value="SLIRP/GR-RBP-like"/>
</dbReference>
<evidence type="ECO:0000256" key="1">
    <source>
        <dbReference type="ARBA" id="ARBA00022884"/>
    </source>
</evidence>
<name>A0A835HJI8_9MAGN</name>
<keyword evidence="1 2" id="KW-0694">RNA-binding</keyword>
<comment type="caution">
    <text evidence="6">The sequence shown here is derived from an EMBL/GenBank/DDBJ whole genome shotgun (WGS) entry which is preliminary data.</text>
</comment>
<keyword evidence="4" id="KW-0472">Membrane</keyword>
<feature type="transmembrane region" description="Helical" evidence="4">
    <location>
        <begin position="292"/>
        <end position="311"/>
    </location>
</feature>
<dbReference type="Pfam" id="PF00076">
    <property type="entry name" value="RRM_1"/>
    <property type="match status" value="1"/>
</dbReference>
<feature type="compositionally biased region" description="Basic and acidic residues" evidence="3">
    <location>
        <begin position="348"/>
        <end position="359"/>
    </location>
</feature>
<dbReference type="PROSITE" id="PS50102">
    <property type="entry name" value="RRM"/>
    <property type="match status" value="1"/>
</dbReference>
<feature type="region of interest" description="Disordered" evidence="3">
    <location>
        <begin position="83"/>
        <end position="121"/>
    </location>
</feature>
<evidence type="ECO:0000313" key="6">
    <source>
        <dbReference type="EMBL" id="KAF9601895.1"/>
    </source>
</evidence>
<dbReference type="PANTHER" id="PTHR48027">
    <property type="entry name" value="HETEROGENEOUS NUCLEAR RIBONUCLEOPROTEIN 87F-RELATED"/>
    <property type="match status" value="1"/>
</dbReference>
<dbReference type="Proteomes" id="UP000631114">
    <property type="component" value="Unassembled WGS sequence"/>
</dbReference>
<feature type="compositionally biased region" description="Basic and acidic residues" evidence="3">
    <location>
        <begin position="380"/>
        <end position="404"/>
    </location>
</feature>
<gene>
    <name evidence="6" type="ORF">IFM89_023959</name>
</gene>
<dbReference type="InterPro" id="IPR048289">
    <property type="entry name" value="RRM2_NsCP33-like"/>
</dbReference>
<feature type="transmembrane region" description="Helical" evidence="4">
    <location>
        <begin position="205"/>
        <end position="227"/>
    </location>
</feature>
<dbReference type="InterPro" id="IPR035979">
    <property type="entry name" value="RBD_domain_sf"/>
</dbReference>
<accession>A0A835HJI8</accession>
<keyword evidence="4" id="KW-0812">Transmembrane</keyword>
<proteinExistence type="predicted"/>
<keyword evidence="4" id="KW-1133">Transmembrane helix</keyword>
<feature type="compositionally biased region" description="Gly residues" evidence="3">
    <location>
        <begin position="89"/>
        <end position="119"/>
    </location>
</feature>
<organism evidence="6 7">
    <name type="scientific">Coptis chinensis</name>
    <dbReference type="NCBI Taxonomy" id="261450"/>
    <lineage>
        <taxon>Eukaryota</taxon>
        <taxon>Viridiplantae</taxon>
        <taxon>Streptophyta</taxon>
        <taxon>Embryophyta</taxon>
        <taxon>Tracheophyta</taxon>
        <taxon>Spermatophyta</taxon>
        <taxon>Magnoliopsida</taxon>
        <taxon>Ranunculales</taxon>
        <taxon>Ranunculaceae</taxon>
        <taxon>Coptidoideae</taxon>
        <taxon>Coptis</taxon>
    </lineage>
</organism>
<dbReference type="OrthoDB" id="439808at2759"/>
<reference evidence="6 7" key="1">
    <citation type="submission" date="2020-10" db="EMBL/GenBank/DDBJ databases">
        <title>The Coptis chinensis genome and diversification of protoberbering-type alkaloids.</title>
        <authorList>
            <person name="Wang B."/>
            <person name="Shu S."/>
            <person name="Song C."/>
            <person name="Liu Y."/>
        </authorList>
    </citation>
    <scope>NUCLEOTIDE SEQUENCE [LARGE SCALE GENOMIC DNA]</scope>
    <source>
        <strain evidence="6">HL-2020</strain>
        <tissue evidence="6">Leaf</tissue>
    </source>
</reference>
<feature type="transmembrane region" description="Helical" evidence="4">
    <location>
        <begin position="317"/>
        <end position="338"/>
    </location>
</feature>
<evidence type="ECO:0000259" key="5">
    <source>
        <dbReference type="PROSITE" id="PS50102"/>
    </source>
</evidence>
<evidence type="ECO:0000256" key="4">
    <source>
        <dbReference type="SAM" id="Phobius"/>
    </source>
</evidence>
<protein>
    <recommendedName>
        <fullName evidence="5">RRM domain-containing protein</fullName>
    </recommendedName>
</protein>
<evidence type="ECO:0000313" key="7">
    <source>
        <dbReference type="Proteomes" id="UP000631114"/>
    </source>
</evidence>
<feature type="transmembrane region" description="Helical" evidence="4">
    <location>
        <begin position="247"/>
        <end position="271"/>
    </location>
</feature>
<feature type="region of interest" description="Disordered" evidence="3">
    <location>
        <begin position="348"/>
        <end position="404"/>
    </location>
</feature>
<dbReference type="AlphaFoldDB" id="A0A835HJI8"/>
<feature type="domain" description="RRM" evidence="5">
    <location>
        <begin position="8"/>
        <end position="86"/>
    </location>
</feature>
<dbReference type="Gene3D" id="3.30.70.330">
    <property type="match status" value="1"/>
</dbReference>
<dbReference type="SUPFAM" id="SSF54928">
    <property type="entry name" value="RNA-binding domain, RBD"/>
    <property type="match status" value="1"/>
</dbReference>
<evidence type="ECO:0000256" key="2">
    <source>
        <dbReference type="PROSITE-ProRule" id="PRU00176"/>
    </source>
</evidence>
<dbReference type="SMART" id="SM00360">
    <property type="entry name" value="RRM"/>
    <property type="match status" value="1"/>
</dbReference>
<dbReference type="InterPro" id="IPR012677">
    <property type="entry name" value="Nucleotide-bd_a/b_plait_sf"/>
</dbReference>
<dbReference type="CDD" id="cd21608">
    <property type="entry name" value="RRM2_NsCP33_like"/>
    <property type="match status" value="1"/>
</dbReference>
<dbReference type="InterPro" id="IPR000504">
    <property type="entry name" value="RRM_dom"/>
</dbReference>
<sequence>MASADVEYRCFVGGLAWATDAVSLVKAFGVYGSIPECKIIIDRETGRSRGFGFVTFLSEQVMREAIEGMNGQELDGRNITVNEAQSRDSGGGGGGCLEDGGGGGYSRGGGGGDRGYGGGDSDEIKEIEEEEVPREEGRITAPFEINEIEEEEEVPREEGRITAPFGTEEVLREERRTTALSGIEEQPVEERRSTAPSGSVLVTQWLWRGACFLSCTYLTSVYGLIVIDFLQRSVHESVDGEDFHSSTSLAAFVLMSFFGGVTLYTGVYSIFESESVRHTVQVYESVICILKHAFDLSAAVSVTFLGIQYPHTLQGGWHARVIGLSVGVYLLVSTHLWVRFDPRRDEHKPISLHDKEKQKQPAPPRAFSRPNNREPSQLHFGDKQVDHEPASPENHSRGKVSERPHFRIPHLDAVPMAVENKCLRSYKVLEPSFSLMKLMCQCFLDLATESTKSKGESFHLTADLNFLKISSLRNAGTKGDHQEIFECQKVCQLIVLSLHSSTR</sequence>
<dbReference type="EMBL" id="JADFTS010000006">
    <property type="protein sequence ID" value="KAF9601895.1"/>
    <property type="molecule type" value="Genomic_DNA"/>
</dbReference>
<dbReference type="GO" id="GO:0003723">
    <property type="term" value="F:RNA binding"/>
    <property type="evidence" value="ECO:0007669"/>
    <property type="project" value="UniProtKB-UniRule"/>
</dbReference>